<dbReference type="InterPro" id="IPR006528">
    <property type="entry name" value="Phage_head_morphogenesis_dom"/>
</dbReference>
<dbReference type="Proteomes" id="UP001059480">
    <property type="component" value="Unassembled WGS sequence"/>
</dbReference>
<accession>A0ABT1WPK3</accession>
<reference evidence="2" key="1">
    <citation type="submission" date="2022-07" db="EMBL/GenBank/DDBJ databases">
        <authorList>
            <person name="Jung M.-Y."/>
            <person name="Lee M."/>
        </authorList>
    </citation>
    <scope>NUCLEOTIDE SEQUENCE</scope>
    <source>
        <strain evidence="2">S8</strain>
    </source>
</reference>
<dbReference type="EMBL" id="JANHNZ010000008">
    <property type="protein sequence ID" value="MCQ9210435.1"/>
    <property type="molecule type" value="Genomic_DNA"/>
</dbReference>
<name>A0ABT1WPK3_9LACT</name>
<reference evidence="2" key="2">
    <citation type="journal article" date="2023" name="Curr. Microbiol.">
        <title>Granulicatella seriolae sp. nov., a Novel Facultative Anaerobe Isolated from Yellowtail Marine Fish.</title>
        <authorList>
            <person name="Lee M."/>
            <person name="Choi Y.J."/>
            <person name="Farooq A."/>
            <person name="Jeong J.B."/>
            <person name="Jung M.Y."/>
        </authorList>
    </citation>
    <scope>NUCLEOTIDE SEQUENCE</scope>
    <source>
        <strain evidence="2">S8</strain>
    </source>
</reference>
<evidence type="ECO:0000313" key="2">
    <source>
        <dbReference type="EMBL" id="MCQ9210435.1"/>
    </source>
</evidence>
<gene>
    <name evidence="2" type="ORF">NPA36_07710</name>
</gene>
<sequence length="405" mass="46639">MTSGVMQGQGYKQIAQIIQSNTEANYKQALRIARTEGGRLRSAARQKANEEMKELGVDIRKQWLATADRKTRHKHQRLDGQIKDIEDYFEVDGYKAKAPRMFGVAALDIHCRCTTISIVDGISADLRLDNETGEEIPFQKYSDWRKSIDERYFTISSSDDFMKAKNMREYQVSKEKEFIQDLNVSFGARKVLNSKFNMYVSNTLPGTKKSINYYEKQIDQAFSMLNIPDGAELPRIVLMNSEKDMGVGTRFGSFSSASNTVYLDARKPNEKSILSRLKKANQEKRKQGYKTDWFAVDDDALSPVIHELGHYQHYQYVNKYAKENGLMFGESKRRFNEKLIEFMGQKRYNVSEDISAYAKYHFAKVGGELSMNSTNEIISESYTLAVLEKSRKATQIINFLERGEW</sequence>
<evidence type="ECO:0000259" key="1">
    <source>
        <dbReference type="Pfam" id="PF04233"/>
    </source>
</evidence>
<comment type="caution">
    <text evidence="2">The sequence shown here is derived from an EMBL/GenBank/DDBJ whole genome shotgun (WGS) entry which is preliminary data.</text>
</comment>
<dbReference type="Pfam" id="PF04233">
    <property type="entry name" value="Phage_Mu_F"/>
    <property type="match status" value="1"/>
</dbReference>
<dbReference type="NCBIfam" id="TIGR01641">
    <property type="entry name" value="phageSPP1_gp7"/>
    <property type="match status" value="1"/>
</dbReference>
<evidence type="ECO:0000313" key="3">
    <source>
        <dbReference type="Proteomes" id="UP001059480"/>
    </source>
</evidence>
<proteinExistence type="predicted"/>
<reference evidence="2" key="3">
    <citation type="journal article" date="2023" name="Microbiol. Resour. Announc.">
        <title>Draft Genome Sequence of Granulicatella sp. Strain S8, Isolated from a Marine Fish, Seriola quinqueradiata.</title>
        <authorList>
            <person name="Lee M."/>
            <person name="Farooq A."/>
            <person name="Jeong J.B."/>
            <person name="Jung M.Y."/>
        </authorList>
    </citation>
    <scope>NUCLEOTIDE SEQUENCE</scope>
    <source>
        <strain evidence="2">S8</strain>
    </source>
</reference>
<protein>
    <submittedName>
        <fullName evidence="2">Phage head morphogenesis protein</fullName>
    </submittedName>
</protein>
<keyword evidence="3" id="KW-1185">Reference proteome</keyword>
<feature type="domain" description="Phage head morphogenesis" evidence="1">
    <location>
        <begin position="2"/>
        <end position="116"/>
    </location>
</feature>
<dbReference type="RefSeq" id="WP_256945619.1">
    <property type="nucleotide sequence ID" value="NZ_JANHNZ010000008.1"/>
</dbReference>
<organism evidence="2 3">
    <name type="scientific">Granulicatella seriolae</name>
    <dbReference type="NCBI Taxonomy" id="2967226"/>
    <lineage>
        <taxon>Bacteria</taxon>
        <taxon>Bacillati</taxon>
        <taxon>Bacillota</taxon>
        <taxon>Bacilli</taxon>
        <taxon>Lactobacillales</taxon>
        <taxon>Carnobacteriaceae</taxon>
        <taxon>Granulicatella</taxon>
    </lineage>
</organism>